<evidence type="ECO:0000313" key="2">
    <source>
        <dbReference type="Proteomes" id="UP000824469"/>
    </source>
</evidence>
<dbReference type="AlphaFoldDB" id="A0AA38CS17"/>
<comment type="caution">
    <text evidence="1">The sequence shown here is derived from an EMBL/GenBank/DDBJ whole genome shotgun (WGS) entry which is preliminary data.</text>
</comment>
<reference evidence="1 2" key="1">
    <citation type="journal article" date="2021" name="Nat. Plants">
        <title>The Taxus genome provides insights into paclitaxel biosynthesis.</title>
        <authorList>
            <person name="Xiong X."/>
            <person name="Gou J."/>
            <person name="Liao Q."/>
            <person name="Li Y."/>
            <person name="Zhou Q."/>
            <person name="Bi G."/>
            <person name="Li C."/>
            <person name="Du R."/>
            <person name="Wang X."/>
            <person name="Sun T."/>
            <person name="Guo L."/>
            <person name="Liang H."/>
            <person name="Lu P."/>
            <person name="Wu Y."/>
            <person name="Zhang Z."/>
            <person name="Ro D.K."/>
            <person name="Shang Y."/>
            <person name="Huang S."/>
            <person name="Yan J."/>
        </authorList>
    </citation>
    <scope>NUCLEOTIDE SEQUENCE [LARGE SCALE GENOMIC DNA]</scope>
    <source>
        <strain evidence="1">Ta-2019</strain>
    </source>
</reference>
<organism evidence="1 2">
    <name type="scientific">Taxus chinensis</name>
    <name type="common">Chinese yew</name>
    <name type="synonym">Taxus wallichiana var. chinensis</name>
    <dbReference type="NCBI Taxonomy" id="29808"/>
    <lineage>
        <taxon>Eukaryota</taxon>
        <taxon>Viridiplantae</taxon>
        <taxon>Streptophyta</taxon>
        <taxon>Embryophyta</taxon>
        <taxon>Tracheophyta</taxon>
        <taxon>Spermatophyta</taxon>
        <taxon>Pinopsida</taxon>
        <taxon>Pinidae</taxon>
        <taxon>Conifers II</taxon>
        <taxon>Cupressales</taxon>
        <taxon>Taxaceae</taxon>
        <taxon>Taxus</taxon>
    </lineage>
</organism>
<keyword evidence="2" id="KW-1185">Reference proteome</keyword>
<protein>
    <submittedName>
        <fullName evidence="1">Uncharacterized protein</fullName>
    </submittedName>
</protein>
<name>A0AA38CS17_TAXCH</name>
<accession>A0AA38CS17</accession>
<proteinExistence type="predicted"/>
<feature type="non-terminal residue" evidence="1">
    <location>
        <position position="1"/>
    </location>
</feature>
<feature type="non-terminal residue" evidence="1">
    <location>
        <position position="54"/>
    </location>
</feature>
<dbReference type="EMBL" id="JAHRHJ020000008">
    <property type="protein sequence ID" value="KAH9304667.1"/>
    <property type="molecule type" value="Genomic_DNA"/>
</dbReference>
<sequence length="54" mass="6140">LSITGDPIEITPPEQQQRALVRLYGDRVDDSEIVSGAVWIASQYRQDSPRSRRI</sequence>
<dbReference type="Proteomes" id="UP000824469">
    <property type="component" value="Unassembled WGS sequence"/>
</dbReference>
<evidence type="ECO:0000313" key="1">
    <source>
        <dbReference type="EMBL" id="KAH9304667.1"/>
    </source>
</evidence>
<gene>
    <name evidence="1" type="ORF">KI387_009071</name>
</gene>